<feature type="region of interest" description="Disordered" evidence="5">
    <location>
        <begin position="1"/>
        <end position="24"/>
    </location>
</feature>
<evidence type="ECO:0000256" key="3">
    <source>
        <dbReference type="ARBA" id="ARBA00023163"/>
    </source>
</evidence>
<keyword evidence="1" id="KW-0805">Transcription regulation</keyword>
<dbReference type="PROSITE" id="PS50977">
    <property type="entry name" value="HTH_TETR_2"/>
    <property type="match status" value="1"/>
</dbReference>
<keyword evidence="3" id="KW-0804">Transcription</keyword>
<name>A0A919GQI0_9ACTN</name>
<evidence type="ECO:0000256" key="5">
    <source>
        <dbReference type="SAM" id="MobiDB-lite"/>
    </source>
</evidence>
<dbReference type="InterPro" id="IPR036271">
    <property type="entry name" value="Tet_transcr_reg_TetR-rel_C_sf"/>
</dbReference>
<evidence type="ECO:0000256" key="1">
    <source>
        <dbReference type="ARBA" id="ARBA00023015"/>
    </source>
</evidence>
<reference evidence="7" key="1">
    <citation type="journal article" date="2014" name="Int. J. Syst. Evol. Microbiol.">
        <title>Complete genome sequence of Corynebacterium casei LMG S-19264T (=DSM 44701T), isolated from a smear-ripened cheese.</title>
        <authorList>
            <consortium name="US DOE Joint Genome Institute (JGI-PGF)"/>
            <person name="Walter F."/>
            <person name="Albersmeier A."/>
            <person name="Kalinowski J."/>
            <person name="Ruckert C."/>
        </authorList>
    </citation>
    <scope>NUCLEOTIDE SEQUENCE</scope>
    <source>
        <strain evidence="7">JCM 5069</strain>
    </source>
</reference>
<dbReference type="InterPro" id="IPR050109">
    <property type="entry name" value="HTH-type_TetR-like_transc_reg"/>
</dbReference>
<accession>A0A919GQI0</accession>
<evidence type="ECO:0000313" key="8">
    <source>
        <dbReference type="Proteomes" id="UP000603708"/>
    </source>
</evidence>
<dbReference type="Gene3D" id="1.10.357.10">
    <property type="entry name" value="Tetracycline Repressor, domain 2"/>
    <property type="match status" value="1"/>
</dbReference>
<dbReference type="InterPro" id="IPR001647">
    <property type="entry name" value="HTH_TetR"/>
</dbReference>
<protein>
    <submittedName>
        <fullName evidence="7">TetR family transcriptional regulator</fullName>
    </submittedName>
</protein>
<dbReference type="RefSeq" id="WP_229925153.1">
    <property type="nucleotide sequence ID" value="NZ_BNCD01000035.1"/>
</dbReference>
<dbReference type="GO" id="GO:0003700">
    <property type="term" value="F:DNA-binding transcription factor activity"/>
    <property type="evidence" value="ECO:0007669"/>
    <property type="project" value="TreeGrafter"/>
</dbReference>
<evidence type="ECO:0000313" key="7">
    <source>
        <dbReference type="EMBL" id="GHH88368.1"/>
    </source>
</evidence>
<dbReference type="SUPFAM" id="SSF46689">
    <property type="entry name" value="Homeodomain-like"/>
    <property type="match status" value="1"/>
</dbReference>
<dbReference type="AlphaFoldDB" id="A0A919GQI0"/>
<evidence type="ECO:0000256" key="4">
    <source>
        <dbReference type="PROSITE-ProRule" id="PRU00335"/>
    </source>
</evidence>
<organism evidence="7 8">
    <name type="scientific">Streptomyces sulfonofaciens</name>
    <dbReference type="NCBI Taxonomy" id="68272"/>
    <lineage>
        <taxon>Bacteria</taxon>
        <taxon>Bacillati</taxon>
        <taxon>Actinomycetota</taxon>
        <taxon>Actinomycetes</taxon>
        <taxon>Kitasatosporales</taxon>
        <taxon>Streptomycetaceae</taxon>
        <taxon>Streptomyces</taxon>
    </lineage>
</organism>
<dbReference type="InterPro" id="IPR009057">
    <property type="entry name" value="Homeodomain-like_sf"/>
</dbReference>
<dbReference type="Pfam" id="PF00440">
    <property type="entry name" value="TetR_N"/>
    <property type="match status" value="1"/>
</dbReference>
<dbReference type="PRINTS" id="PR00455">
    <property type="entry name" value="HTHTETR"/>
</dbReference>
<dbReference type="SUPFAM" id="SSF48498">
    <property type="entry name" value="Tetracyclin repressor-like, C-terminal domain"/>
    <property type="match status" value="1"/>
</dbReference>
<dbReference type="InterPro" id="IPR011075">
    <property type="entry name" value="TetR_C"/>
</dbReference>
<reference evidence="7" key="2">
    <citation type="submission" date="2020-09" db="EMBL/GenBank/DDBJ databases">
        <authorList>
            <person name="Sun Q."/>
            <person name="Ohkuma M."/>
        </authorList>
    </citation>
    <scope>NUCLEOTIDE SEQUENCE</scope>
    <source>
        <strain evidence="7">JCM 5069</strain>
    </source>
</reference>
<dbReference type="Pfam" id="PF16859">
    <property type="entry name" value="TetR_C_11"/>
    <property type="match status" value="1"/>
</dbReference>
<dbReference type="PANTHER" id="PTHR30055">
    <property type="entry name" value="HTH-TYPE TRANSCRIPTIONAL REGULATOR RUTR"/>
    <property type="match status" value="1"/>
</dbReference>
<sequence>MSSRKAEPPTGAGPGIIAHPTGPRSDRIHQAVLDATRELLAEGGLPAAGIDAIAARSGVSKVTVYKHWPSRIAVAAEAFGRMMAGALPLPDTGSAVADLTEQVVRVSAFYASDHGRIFAQLLAACVEDTAGAAYFREYFLADRRAAITTLWQRAVDRDEVRRAIAVDDVIDILFGPLIFRRLTGHYDLTEAHARALAATALKGLLARCE</sequence>
<proteinExistence type="predicted"/>
<keyword evidence="8" id="KW-1185">Reference proteome</keyword>
<gene>
    <name evidence="7" type="ORF">GCM10018793_67810</name>
</gene>
<dbReference type="EMBL" id="BNCD01000035">
    <property type="protein sequence ID" value="GHH88368.1"/>
    <property type="molecule type" value="Genomic_DNA"/>
</dbReference>
<evidence type="ECO:0000259" key="6">
    <source>
        <dbReference type="PROSITE" id="PS50977"/>
    </source>
</evidence>
<dbReference type="Gene3D" id="1.10.10.60">
    <property type="entry name" value="Homeodomain-like"/>
    <property type="match status" value="1"/>
</dbReference>
<comment type="caution">
    <text evidence="7">The sequence shown here is derived from an EMBL/GenBank/DDBJ whole genome shotgun (WGS) entry which is preliminary data.</text>
</comment>
<keyword evidence="2 4" id="KW-0238">DNA-binding</keyword>
<dbReference type="Proteomes" id="UP000603708">
    <property type="component" value="Unassembled WGS sequence"/>
</dbReference>
<dbReference type="PANTHER" id="PTHR30055:SF148">
    <property type="entry name" value="TETR-FAMILY TRANSCRIPTIONAL REGULATOR"/>
    <property type="match status" value="1"/>
</dbReference>
<feature type="domain" description="HTH tetR-type" evidence="6">
    <location>
        <begin position="26"/>
        <end position="86"/>
    </location>
</feature>
<feature type="DNA-binding region" description="H-T-H motif" evidence="4">
    <location>
        <begin position="49"/>
        <end position="68"/>
    </location>
</feature>
<evidence type="ECO:0000256" key="2">
    <source>
        <dbReference type="ARBA" id="ARBA00023125"/>
    </source>
</evidence>
<dbReference type="GO" id="GO:0000976">
    <property type="term" value="F:transcription cis-regulatory region binding"/>
    <property type="evidence" value="ECO:0007669"/>
    <property type="project" value="TreeGrafter"/>
</dbReference>